<comment type="similarity">
    <text evidence="2">Belongs to the VPS35 family.</text>
</comment>
<evidence type="ECO:0000256" key="4">
    <source>
        <dbReference type="ARBA" id="ARBA00022927"/>
    </source>
</evidence>
<evidence type="ECO:0000313" key="8">
    <source>
        <dbReference type="Proteomes" id="UP001295423"/>
    </source>
</evidence>
<proteinExistence type="inferred from homology"/>
<comment type="caution">
    <text evidence="7">The sequence shown here is derived from an EMBL/GenBank/DDBJ whole genome shotgun (WGS) entry which is preliminary data.</text>
</comment>
<dbReference type="GO" id="GO:0042147">
    <property type="term" value="P:retrograde transport, endosome to Golgi"/>
    <property type="evidence" value="ECO:0007669"/>
    <property type="project" value="InterPro"/>
</dbReference>
<evidence type="ECO:0000256" key="5">
    <source>
        <dbReference type="ARBA" id="ARBA00023136"/>
    </source>
</evidence>
<dbReference type="EMBL" id="CAKOGP040001224">
    <property type="protein sequence ID" value="CAJ1944281.1"/>
    <property type="molecule type" value="Genomic_DNA"/>
</dbReference>
<feature type="compositionally biased region" description="Low complexity" evidence="6">
    <location>
        <begin position="285"/>
        <end position="355"/>
    </location>
</feature>
<feature type="compositionally biased region" description="Basic and acidic residues" evidence="6">
    <location>
        <begin position="1169"/>
        <end position="1189"/>
    </location>
</feature>
<evidence type="ECO:0000256" key="1">
    <source>
        <dbReference type="ARBA" id="ARBA00004170"/>
    </source>
</evidence>
<feature type="compositionally biased region" description="Polar residues" evidence="6">
    <location>
        <begin position="157"/>
        <end position="179"/>
    </location>
</feature>
<evidence type="ECO:0000256" key="2">
    <source>
        <dbReference type="ARBA" id="ARBA00006536"/>
    </source>
</evidence>
<feature type="compositionally biased region" description="Pro residues" evidence="6">
    <location>
        <begin position="553"/>
        <end position="571"/>
    </location>
</feature>
<keyword evidence="8" id="KW-1185">Reference proteome</keyword>
<feature type="region of interest" description="Disordered" evidence="6">
    <location>
        <begin position="550"/>
        <end position="573"/>
    </location>
</feature>
<evidence type="ECO:0008006" key="9">
    <source>
        <dbReference type="Google" id="ProtNLM"/>
    </source>
</evidence>
<feature type="compositionally biased region" description="Low complexity" evidence="6">
    <location>
        <begin position="256"/>
        <end position="268"/>
    </location>
</feature>
<dbReference type="GO" id="GO:0005829">
    <property type="term" value="C:cytosol"/>
    <property type="evidence" value="ECO:0007669"/>
    <property type="project" value="GOC"/>
</dbReference>
<dbReference type="Proteomes" id="UP001295423">
    <property type="component" value="Unassembled WGS sequence"/>
</dbReference>
<evidence type="ECO:0000313" key="7">
    <source>
        <dbReference type="EMBL" id="CAJ1944281.1"/>
    </source>
</evidence>
<feature type="compositionally biased region" description="Low complexity" evidence="6">
    <location>
        <begin position="180"/>
        <end position="195"/>
    </location>
</feature>
<feature type="region of interest" description="Disordered" evidence="6">
    <location>
        <begin position="1"/>
        <end position="391"/>
    </location>
</feature>
<feature type="compositionally biased region" description="Polar residues" evidence="6">
    <location>
        <begin position="125"/>
        <end position="146"/>
    </location>
</feature>
<feature type="region of interest" description="Disordered" evidence="6">
    <location>
        <begin position="1145"/>
        <end position="1280"/>
    </location>
</feature>
<dbReference type="Gene3D" id="1.25.40.660">
    <property type="entry name" value="Vacuolar protein sorting-associated protein 35, helical subcomplex Vps35-C"/>
    <property type="match status" value="2"/>
</dbReference>
<organism evidence="7 8">
    <name type="scientific">Cylindrotheca closterium</name>
    <dbReference type="NCBI Taxonomy" id="2856"/>
    <lineage>
        <taxon>Eukaryota</taxon>
        <taxon>Sar</taxon>
        <taxon>Stramenopiles</taxon>
        <taxon>Ochrophyta</taxon>
        <taxon>Bacillariophyta</taxon>
        <taxon>Bacillariophyceae</taxon>
        <taxon>Bacillariophycidae</taxon>
        <taxon>Bacillariales</taxon>
        <taxon>Bacillariaceae</taxon>
        <taxon>Cylindrotheca</taxon>
    </lineage>
</organism>
<reference evidence="7" key="1">
    <citation type="submission" date="2023-08" db="EMBL/GenBank/DDBJ databases">
        <authorList>
            <person name="Audoor S."/>
            <person name="Bilcke G."/>
        </authorList>
    </citation>
    <scope>NUCLEOTIDE SEQUENCE</scope>
</reference>
<keyword evidence="3" id="KW-0813">Transport</keyword>
<dbReference type="PANTHER" id="PTHR11099:SF0">
    <property type="entry name" value="VACUOLAR PROTEIN SORTING-ASSOCIATED PROTEIN 35"/>
    <property type="match status" value="1"/>
</dbReference>
<dbReference type="PANTHER" id="PTHR11099">
    <property type="entry name" value="VACUOLAR SORTING PROTEIN 35"/>
    <property type="match status" value="1"/>
</dbReference>
<feature type="compositionally biased region" description="Low complexity" evidence="6">
    <location>
        <begin position="363"/>
        <end position="391"/>
    </location>
</feature>
<dbReference type="InterPro" id="IPR005378">
    <property type="entry name" value="Vps35"/>
</dbReference>
<feature type="compositionally biased region" description="Polar residues" evidence="6">
    <location>
        <begin position="20"/>
        <end position="52"/>
    </location>
</feature>
<feature type="compositionally biased region" description="Basic and acidic residues" evidence="6">
    <location>
        <begin position="1249"/>
        <end position="1280"/>
    </location>
</feature>
<name>A0AAD2FM19_9STRA</name>
<keyword evidence="4" id="KW-0653">Protein transport</keyword>
<dbReference type="InterPro" id="IPR042491">
    <property type="entry name" value="Vps35_C"/>
</dbReference>
<gene>
    <name evidence="7" type="ORF">CYCCA115_LOCUS8809</name>
</gene>
<keyword evidence="5" id="KW-0472">Membrane</keyword>
<dbReference type="Pfam" id="PF03635">
    <property type="entry name" value="Vps35"/>
    <property type="match status" value="1"/>
</dbReference>
<feature type="compositionally biased region" description="Gly residues" evidence="6">
    <location>
        <begin position="269"/>
        <end position="284"/>
    </location>
</feature>
<protein>
    <recommendedName>
        <fullName evidence="9">Vacuolar protein sorting-associated protein 35</fullName>
    </recommendedName>
</protein>
<evidence type="ECO:0000256" key="3">
    <source>
        <dbReference type="ARBA" id="ARBA00022448"/>
    </source>
</evidence>
<accession>A0AAD2FM19</accession>
<evidence type="ECO:0000256" key="6">
    <source>
        <dbReference type="SAM" id="MobiDB-lite"/>
    </source>
</evidence>
<feature type="compositionally biased region" description="Basic and acidic residues" evidence="6">
    <location>
        <begin position="1229"/>
        <end position="1241"/>
    </location>
</feature>
<dbReference type="GO" id="GO:0030906">
    <property type="term" value="C:retromer, cargo-selective complex"/>
    <property type="evidence" value="ECO:0007669"/>
    <property type="project" value="InterPro"/>
</dbReference>
<dbReference type="GO" id="GO:0005770">
    <property type="term" value="C:late endosome"/>
    <property type="evidence" value="ECO:0007669"/>
    <property type="project" value="TreeGrafter"/>
</dbReference>
<feature type="compositionally biased region" description="Polar residues" evidence="6">
    <location>
        <begin position="206"/>
        <end position="246"/>
    </location>
</feature>
<dbReference type="GO" id="GO:0006886">
    <property type="term" value="P:intracellular protein transport"/>
    <property type="evidence" value="ECO:0007669"/>
    <property type="project" value="TreeGrafter"/>
</dbReference>
<comment type="subcellular location">
    <subcellularLocation>
        <location evidence="1">Membrane</location>
        <topology evidence="1">Peripheral membrane protein</topology>
    </subcellularLocation>
</comment>
<feature type="compositionally biased region" description="Polar residues" evidence="6">
    <location>
        <begin position="72"/>
        <end position="87"/>
    </location>
</feature>
<feature type="region of interest" description="Disordered" evidence="6">
    <location>
        <begin position="491"/>
        <end position="513"/>
    </location>
</feature>
<sequence length="1532" mass="167935">MDGSGQYGNAMGGTPGDTPLTMQQSNMPGTPNAGGYSSNALQGNMGGQSIYSINGGGTGPPPSSPYPTSGSITQFASPQLPASSSAYDFSPPPNPAAVAANANMSFTERAALLQKQQQPQPQPQSVFAQTTPTTPGGLFPQSQQANLYGRQAPQPPQNSGMSFAQRSSTMQQQEKQNMSPYAPGVVAQQQQQRPQYGPPGGMQQGNMVSPQNQQQMAANQYRPTPPQANNNGMSFAQRSAMMQQPPSNQYGGGMQGQQQTQQPQQQQGMYGGGMQQPNYGGGMQGQQQQQSMSPNQYGAGSMQQEPPQQQQFQQHTQVQMPPSSNQYNPGMQQQQPPQQQPQYGIPGQQQQIAGGSYAQRSVSAQPGMGQPQMQQSAMGASMSGSMMQQPQQPQMMGAQQQPQMGGPAYAVNSFQGQPQYGQVLLQQPPAVPHNPWEDPPEVQAQQQRLLSDATRKVQEHAYYMKQAMERNDLPAVLDRAGMMVGELGEHAHAHHHHRSHPPAPGATGSTTALSPKNYYELHLRALEEMPTLEDYLLNLVQPTGVAMAASPGLKPPPGAPPMAPPPPPPSPSSFTMKELYDSVQFCPNVLSRLYLQICAGSALIRSREVGAKWVMKDLIEAVKCVQNPVRGLFLRHYLLQVFKDKLPDEPIPLSQIGQPMSPLVQQQEEPAEAQAQDPNQAAFGAPTMAVNVENLEKGTVKDSYRFILANFIEMNKLWVRIQRLPGDGRSKDVRRRRERERNDLRVLVGTNMVRLSALDSVTSSIYGQVILPTVLDHIVISADPLAQAYLIDCITQVFPDEYHIETMPILLGVCPKLRDKVNVRTILQALMDRLANYLADEELLDEKDSNQVKQSLAKDSYRMFDDCVQRVYNARGPKLQAKEVIRLQTCLLSYSKKCYEGNQDQVVLCMNHCVVALQQASANQALLQDYQGNQHMPQQAPPRVPMDPVATKELEKFLSVPLDDMGLGVLNLEHYTDLIAFLPWANRRQVALTLLEAINKKGTPPESMKELEALFTVIAPVLRNEGDPIPSSGVADDESVDRTANLMADLGVSSNSSASYGQQGYPNAQGMAYAPDSPEDAATVSKLILLLDHPDTDVVYQYLSVARNHLSSGRANASPYKALVCASLKLANRIFDEQNPALVTKEEERKVEEEVKEEESMSEPAANEGAKEDESSGEPAAKEEAKEDESSSESAANEATKEDESSSEPGANEATKDDESSSEPDSKEEENKGKKEAKEDFKEEESTEEDKKNDDSAEDKKDEAEAEKPESAKEEPAPAKEKVISCRKALLFTQQTIAIIAQRKLETGMKLYLDAALVADQLGRIGDKAEYSPIVHEFFSQAFALYEGNPVDYRIQCRCIIAMIGKLVEVRCLGKNEYESLIMKVAQFGAKVQNKPQQCEMVAMCAYLFYVAEEDGSVIYENPQRALECLQRGLKLADSCTTADASNLGLFVDLLEHYLYFFVKKCPTINGNYISGLAALIKEHTNNLGHMGGPVAAAREHFTLLIRHIKLMKDSTESAEQFAAIDVSSINT</sequence>